<feature type="region of interest" description="Disordered" evidence="1">
    <location>
        <begin position="351"/>
        <end position="375"/>
    </location>
</feature>
<dbReference type="PANTHER" id="PTHR32091:SF4">
    <property type="entry name" value="OS07G0546100 PROTEIN"/>
    <property type="match status" value="1"/>
</dbReference>
<organism evidence="2 3">
    <name type="scientific">Dillenia turbinata</name>
    <dbReference type="NCBI Taxonomy" id="194707"/>
    <lineage>
        <taxon>Eukaryota</taxon>
        <taxon>Viridiplantae</taxon>
        <taxon>Streptophyta</taxon>
        <taxon>Embryophyta</taxon>
        <taxon>Tracheophyta</taxon>
        <taxon>Spermatophyta</taxon>
        <taxon>Magnoliopsida</taxon>
        <taxon>eudicotyledons</taxon>
        <taxon>Gunneridae</taxon>
        <taxon>Pentapetalae</taxon>
        <taxon>Dilleniales</taxon>
        <taxon>Dilleniaceae</taxon>
        <taxon>Dillenia</taxon>
    </lineage>
</organism>
<comment type="caution">
    <text evidence="2">The sequence shown here is derived from an EMBL/GenBank/DDBJ whole genome shotgun (WGS) entry which is preliminary data.</text>
</comment>
<evidence type="ECO:0000313" key="2">
    <source>
        <dbReference type="EMBL" id="KAK6917393.1"/>
    </source>
</evidence>
<feature type="region of interest" description="Disordered" evidence="1">
    <location>
        <begin position="446"/>
        <end position="523"/>
    </location>
</feature>
<dbReference type="AlphaFoldDB" id="A0AAN8UIE7"/>
<evidence type="ECO:0000313" key="3">
    <source>
        <dbReference type="Proteomes" id="UP001370490"/>
    </source>
</evidence>
<sequence length="582" mass="64062">MSKKKAFSGSTMTLKDFHGGSIPSDLPLPSAPGVIVRPSDCAGFDRQGSWGNRQDHHRLRPGSSGSTRNFDEKTPFFSHNTHIGRNFDEDERKPLDGVSAPRRTFSDDSIQAPLTRVEPRVPSRQVPTGGGSQFPGSDSSSHGVRYNELSHPGLNPPNSDGGLYPNAWTARKEAAAGVGVNEPVHSVWTGGSVPVSKFAQASALEKVSSGRWQTKLASKNQMEVENAGHLEMPNGTMTGNQYFDASLARHAERSLTVEDGSRGYERVRSLVYPEEKDRGLVYYNDGVKMAPSVGSDLPQAMAPEVSERPKLRLLPRTKPVENLEPPDRQAYQLQPTIDSARVASVSELYGNVAHPRPGSAGPESENQAGERPKLNLKPRTQPIEQLEGISESERKALFGGARPRELVLKERGIDNIPVTEHDLGQPQNRVKYDAPTTQTISAHATSIRYGGKVENPPLDHWIGKTNERRDNRVDVERDDAQRRNWRNDNRRNIRENEKPQQQERPPSPETWCKPAEPPKQDAQGLRFGKAASAVELAQAFSRSVSDPKAADHVSGQRGLPGRTQIPFSRLTGPSSRPQINGY</sequence>
<feature type="region of interest" description="Disordered" evidence="1">
    <location>
        <begin position="1"/>
        <end position="165"/>
    </location>
</feature>
<dbReference type="InterPro" id="IPR010433">
    <property type="entry name" value="EIF-4B_pln"/>
</dbReference>
<name>A0AAN8UIE7_9MAGN</name>
<dbReference type="GO" id="GO:0003729">
    <property type="term" value="F:mRNA binding"/>
    <property type="evidence" value="ECO:0007669"/>
    <property type="project" value="TreeGrafter"/>
</dbReference>
<feature type="compositionally biased region" description="Basic and acidic residues" evidence="1">
    <location>
        <begin position="85"/>
        <end position="95"/>
    </location>
</feature>
<feature type="region of interest" description="Disordered" evidence="1">
    <location>
        <begin position="540"/>
        <end position="582"/>
    </location>
</feature>
<reference evidence="2 3" key="1">
    <citation type="submission" date="2023-12" db="EMBL/GenBank/DDBJ databases">
        <title>A high-quality genome assembly for Dillenia turbinata (Dilleniales).</title>
        <authorList>
            <person name="Chanderbali A."/>
        </authorList>
    </citation>
    <scope>NUCLEOTIDE SEQUENCE [LARGE SCALE GENOMIC DNA]</scope>
    <source>
        <strain evidence="2">LSX21</strain>
        <tissue evidence="2">Leaf</tissue>
    </source>
</reference>
<keyword evidence="3" id="KW-1185">Reference proteome</keyword>
<feature type="compositionally biased region" description="Basic and acidic residues" evidence="1">
    <location>
        <begin position="461"/>
        <end position="501"/>
    </location>
</feature>
<proteinExistence type="predicted"/>
<dbReference type="PANTHER" id="PTHR32091">
    <property type="entry name" value="EUKARYOTIC TRANSLATION INITIATION FACTOR 4B"/>
    <property type="match status" value="1"/>
</dbReference>
<evidence type="ECO:0000256" key="1">
    <source>
        <dbReference type="SAM" id="MobiDB-lite"/>
    </source>
</evidence>
<accession>A0AAN8UIE7</accession>
<feature type="compositionally biased region" description="Polar residues" evidence="1">
    <location>
        <begin position="571"/>
        <end position="582"/>
    </location>
</feature>
<gene>
    <name evidence="2" type="ORF">RJ641_018144</name>
</gene>
<dbReference type="GO" id="GO:0003743">
    <property type="term" value="F:translation initiation factor activity"/>
    <property type="evidence" value="ECO:0007669"/>
    <property type="project" value="InterPro"/>
</dbReference>
<protein>
    <submittedName>
        <fullName evidence="2">Uncharacterized protein</fullName>
    </submittedName>
</protein>
<dbReference type="EMBL" id="JBAMMX010000023">
    <property type="protein sequence ID" value="KAK6917393.1"/>
    <property type="molecule type" value="Genomic_DNA"/>
</dbReference>
<dbReference type="Proteomes" id="UP001370490">
    <property type="component" value="Unassembled WGS sequence"/>
</dbReference>